<organism evidence="2 3">
    <name type="scientific">Alkalibacterium putridalgicola</name>
    <dbReference type="NCBI Taxonomy" id="426703"/>
    <lineage>
        <taxon>Bacteria</taxon>
        <taxon>Bacillati</taxon>
        <taxon>Bacillota</taxon>
        <taxon>Bacilli</taxon>
        <taxon>Lactobacillales</taxon>
        <taxon>Carnobacteriaceae</taxon>
        <taxon>Alkalibacterium</taxon>
    </lineage>
</organism>
<evidence type="ECO:0000313" key="3">
    <source>
        <dbReference type="Proteomes" id="UP000198548"/>
    </source>
</evidence>
<dbReference type="InterPro" id="IPR021530">
    <property type="entry name" value="AllH-like"/>
</dbReference>
<reference evidence="1 4" key="2">
    <citation type="submission" date="2019-07" db="EMBL/GenBank/DDBJ databases">
        <title>Whole genome shotgun sequence of Alkalibacterium putridalgicola NBRC 103243.</title>
        <authorList>
            <person name="Hosoyama A."/>
            <person name="Uohara A."/>
            <person name="Ohji S."/>
            <person name="Ichikawa N."/>
        </authorList>
    </citation>
    <scope>NUCLEOTIDE SEQUENCE [LARGE SCALE GENOMIC DNA]</scope>
    <source>
        <strain evidence="1 4">NBRC 103243</strain>
    </source>
</reference>
<dbReference type="AlphaFoldDB" id="A0A1H7UTJ9"/>
<dbReference type="Proteomes" id="UP000198548">
    <property type="component" value="Unassembled WGS sequence"/>
</dbReference>
<dbReference type="EMBL" id="BJUX01000004">
    <property type="protein sequence ID" value="GEK88492.1"/>
    <property type="molecule type" value="Genomic_DNA"/>
</dbReference>
<accession>A0A1H7UTJ9</accession>
<evidence type="ECO:0000313" key="2">
    <source>
        <dbReference type="EMBL" id="SEL99978.1"/>
    </source>
</evidence>
<protein>
    <recommendedName>
        <fullName evidence="5">DUF2877 domain-containing protein</fullName>
    </recommendedName>
</protein>
<dbReference type="STRING" id="426703.SAMN04488100_11946"/>
<dbReference type="EMBL" id="FOBL01000019">
    <property type="protein sequence ID" value="SEL99978.1"/>
    <property type="molecule type" value="Genomic_DNA"/>
</dbReference>
<evidence type="ECO:0008006" key="5">
    <source>
        <dbReference type="Google" id="ProtNLM"/>
    </source>
</evidence>
<dbReference type="Pfam" id="PF11392">
    <property type="entry name" value="AllH"/>
    <property type="match status" value="1"/>
</dbReference>
<proteinExistence type="predicted"/>
<dbReference type="OrthoDB" id="4933449at2"/>
<dbReference type="Proteomes" id="UP000321425">
    <property type="component" value="Unassembled WGS sequence"/>
</dbReference>
<name>A0A1H7UTJ9_9LACT</name>
<evidence type="ECO:0000313" key="4">
    <source>
        <dbReference type="Proteomes" id="UP000321425"/>
    </source>
</evidence>
<gene>
    <name evidence="1" type="ORF">APU01nite_05310</name>
    <name evidence="2" type="ORF">SAMN04488100_11946</name>
</gene>
<keyword evidence="4" id="KW-1185">Reference proteome</keyword>
<dbReference type="RefSeq" id="WP_091488562.1">
    <property type="nucleotide sequence ID" value="NZ_BJUX01000004.1"/>
</dbReference>
<sequence length="306" mass="34375">MNIIISSMDSELGNLINRTEERGLVGTVVDIFDKVINIETNRPDMLITLAKDEVIRGPLMIKVKNEKAFDHLKRTAAVGNTVTFKKNGQGSLNNDRLLFHSSISWQSLIPPMEVNETQLLDLQHTVDCFLIEQGNIGGIGNAYLTKSLDSDDRSNFQSAYDRYFRQLLQQLTKDFNGESLKKFIGLGVGLTPSGDDFLTGLLAALYHYDTERLFLAPIRRQLRLDHIEGKTTRVSKYMLYLALDGQFNEALLALFDSRVPVAQSLDKVNSIGSTSGTDMLSGVGFALEQLRIEYKRRDKLEHKGND</sequence>
<reference evidence="2 3" key="1">
    <citation type="submission" date="2016-10" db="EMBL/GenBank/DDBJ databases">
        <authorList>
            <person name="de Groot N.N."/>
        </authorList>
    </citation>
    <scope>NUCLEOTIDE SEQUENCE [LARGE SCALE GENOMIC DNA]</scope>
    <source>
        <strain evidence="2 3">DSM 19182</strain>
    </source>
</reference>
<evidence type="ECO:0000313" key="1">
    <source>
        <dbReference type="EMBL" id="GEK88492.1"/>
    </source>
</evidence>